<dbReference type="InterPro" id="IPR012748">
    <property type="entry name" value="Rieske-like_NirD"/>
</dbReference>
<dbReference type="NCBIfam" id="TIGR02378">
    <property type="entry name" value="nirD_assim_sml"/>
    <property type="match status" value="1"/>
</dbReference>
<dbReference type="AlphaFoldDB" id="A0A3N1CTK8"/>
<name>A0A3N1CTK8_9ACTN</name>
<keyword evidence="2" id="KW-0479">Metal-binding</keyword>
<evidence type="ECO:0000256" key="1">
    <source>
        <dbReference type="ARBA" id="ARBA00022714"/>
    </source>
</evidence>
<dbReference type="InterPro" id="IPR036922">
    <property type="entry name" value="Rieske_2Fe-2S_sf"/>
</dbReference>
<evidence type="ECO:0000256" key="4">
    <source>
        <dbReference type="ARBA" id="ARBA00023004"/>
    </source>
</evidence>
<dbReference type="GO" id="GO:0051537">
    <property type="term" value="F:2 iron, 2 sulfur cluster binding"/>
    <property type="evidence" value="ECO:0007669"/>
    <property type="project" value="UniProtKB-KW"/>
</dbReference>
<keyword evidence="4" id="KW-0408">Iron</keyword>
<evidence type="ECO:0000256" key="3">
    <source>
        <dbReference type="ARBA" id="ARBA00023002"/>
    </source>
</evidence>
<dbReference type="GO" id="GO:0016705">
    <property type="term" value="F:oxidoreductase activity, acting on paired donors, with incorporation or reduction of molecular oxygen"/>
    <property type="evidence" value="ECO:0007669"/>
    <property type="project" value="UniProtKB-ARBA"/>
</dbReference>
<evidence type="ECO:0000256" key="6">
    <source>
        <dbReference type="ARBA" id="ARBA00023063"/>
    </source>
</evidence>
<keyword evidence="6" id="KW-0534">Nitrate assimilation</keyword>
<dbReference type="GO" id="GO:0004497">
    <property type="term" value="F:monooxygenase activity"/>
    <property type="evidence" value="ECO:0007669"/>
    <property type="project" value="UniProtKB-ARBA"/>
</dbReference>
<keyword evidence="1" id="KW-0001">2Fe-2S</keyword>
<dbReference type="PROSITE" id="PS51300">
    <property type="entry name" value="NIRD"/>
    <property type="match status" value="1"/>
</dbReference>
<dbReference type="InterPro" id="IPR017881">
    <property type="entry name" value="NirD"/>
</dbReference>
<evidence type="ECO:0000259" key="7">
    <source>
        <dbReference type="PROSITE" id="PS51296"/>
    </source>
</evidence>
<dbReference type="PROSITE" id="PS51296">
    <property type="entry name" value="RIESKE"/>
    <property type="match status" value="1"/>
</dbReference>
<dbReference type="GO" id="GO:0042128">
    <property type="term" value="P:nitrate assimilation"/>
    <property type="evidence" value="ECO:0007669"/>
    <property type="project" value="UniProtKB-KW"/>
</dbReference>
<feature type="domain" description="Rieske" evidence="7">
    <location>
        <begin position="11"/>
        <end position="111"/>
    </location>
</feature>
<organism evidence="8 9">
    <name type="scientific">Actinocorallia herbida</name>
    <dbReference type="NCBI Taxonomy" id="58109"/>
    <lineage>
        <taxon>Bacteria</taxon>
        <taxon>Bacillati</taxon>
        <taxon>Actinomycetota</taxon>
        <taxon>Actinomycetes</taxon>
        <taxon>Streptosporangiales</taxon>
        <taxon>Thermomonosporaceae</taxon>
        <taxon>Actinocorallia</taxon>
    </lineage>
</organism>
<dbReference type="PANTHER" id="PTHR40562:SF1">
    <property type="entry name" value="NITRITE REDUCTASE (NADH) SMALL SUBUNIT"/>
    <property type="match status" value="1"/>
</dbReference>
<evidence type="ECO:0000313" key="9">
    <source>
        <dbReference type="Proteomes" id="UP000272400"/>
    </source>
</evidence>
<protein>
    <submittedName>
        <fullName evidence="8">Nitrite reductase (NADH) small subunit</fullName>
    </submittedName>
</protein>
<dbReference type="Pfam" id="PF13806">
    <property type="entry name" value="Rieske_2"/>
    <property type="match status" value="1"/>
</dbReference>
<proteinExistence type="predicted"/>
<dbReference type="GO" id="GO:0046872">
    <property type="term" value="F:metal ion binding"/>
    <property type="evidence" value="ECO:0007669"/>
    <property type="project" value="UniProtKB-KW"/>
</dbReference>
<keyword evidence="9" id="KW-1185">Reference proteome</keyword>
<dbReference type="Gene3D" id="2.102.10.10">
    <property type="entry name" value="Rieske [2Fe-2S] iron-sulphur domain"/>
    <property type="match status" value="1"/>
</dbReference>
<dbReference type="RefSeq" id="WP_246052695.1">
    <property type="nucleotide sequence ID" value="NZ_RJKE01000001.1"/>
</dbReference>
<accession>A0A3N1CTK8</accession>
<dbReference type="CDD" id="cd03529">
    <property type="entry name" value="Rieske_NirD"/>
    <property type="match status" value="1"/>
</dbReference>
<dbReference type="PANTHER" id="PTHR40562">
    <property type="match status" value="1"/>
</dbReference>
<sequence length="113" mass="12235">MTVTAISTTWTDVCSVDRITPERGVCALVNGLQVAVFRTFEGHLYALSNFDPFSNAFVLSRGILGSRGGVPTVASPMYKQVFDLASGRCLDDPDTSVPTFSIRLNGDRVEVMT</sequence>
<gene>
    <name evidence="8" type="ORF">EDD29_2168</name>
</gene>
<reference evidence="8 9" key="1">
    <citation type="submission" date="2018-11" db="EMBL/GenBank/DDBJ databases">
        <title>Sequencing the genomes of 1000 actinobacteria strains.</title>
        <authorList>
            <person name="Klenk H.-P."/>
        </authorList>
    </citation>
    <scope>NUCLEOTIDE SEQUENCE [LARGE SCALE GENOMIC DNA]</scope>
    <source>
        <strain evidence="8 9">DSM 44254</strain>
    </source>
</reference>
<comment type="caution">
    <text evidence="8">The sequence shown here is derived from an EMBL/GenBank/DDBJ whole genome shotgun (WGS) entry which is preliminary data.</text>
</comment>
<dbReference type="GO" id="GO:0008942">
    <property type="term" value="F:nitrite reductase [NAD(P)H] activity"/>
    <property type="evidence" value="ECO:0007669"/>
    <property type="project" value="InterPro"/>
</dbReference>
<keyword evidence="3" id="KW-0560">Oxidoreductase</keyword>
<dbReference type="SUPFAM" id="SSF50022">
    <property type="entry name" value="ISP domain"/>
    <property type="match status" value="1"/>
</dbReference>
<dbReference type="EMBL" id="RJKE01000001">
    <property type="protein sequence ID" value="ROO84641.1"/>
    <property type="molecule type" value="Genomic_DNA"/>
</dbReference>
<evidence type="ECO:0000256" key="5">
    <source>
        <dbReference type="ARBA" id="ARBA00023014"/>
    </source>
</evidence>
<dbReference type="InterPro" id="IPR017941">
    <property type="entry name" value="Rieske_2Fe-2S"/>
</dbReference>
<keyword evidence="5" id="KW-0411">Iron-sulfur</keyword>
<evidence type="ECO:0000256" key="2">
    <source>
        <dbReference type="ARBA" id="ARBA00022723"/>
    </source>
</evidence>
<dbReference type="Proteomes" id="UP000272400">
    <property type="component" value="Unassembled WGS sequence"/>
</dbReference>
<evidence type="ECO:0000313" key="8">
    <source>
        <dbReference type="EMBL" id="ROO84641.1"/>
    </source>
</evidence>